<dbReference type="EMBL" id="JAMYWD010000012">
    <property type="protein sequence ID" value="KAJ4952798.1"/>
    <property type="molecule type" value="Genomic_DNA"/>
</dbReference>
<keyword evidence="4" id="KW-1185">Reference proteome</keyword>
<sequence length="178" mass="20150">MKRVYSTPIKKRSDETKAHGIRWYITTFINLLISFPFSLIFYGCEPFANIITASSTSLLACHEVELQRWVVVAIAGRPSSSLTRSPPDPSSSSGFNKGWDPGLRGRESKRPRGKVKDLIWTPMMRYGLQAALCKGARTAPLKRISASSVNHDDIFYHSIRSWCFVFLIELVILTGIWR</sequence>
<accession>A0A9Q0GS57</accession>
<keyword evidence="2" id="KW-0472">Membrane</keyword>
<feature type="transmembrane region" description="Helical" evidence="2">
    <location>
        <begin position="21"/>
        <end position="42"/>
    </location>
</feature>
<feature type="region of interest" description="Disordered" evidence="1">
    <location>
        <begin position="78"/>
        <end position="111"/>
    </location>
</feature>
<organism evidence="3 4">
    <name type="scientific">Protea cynaroides</name>
    <dbReference type="NCBI Taxonomy" id="273540"/>
    <lineage>
        <taxon>Eukaryota</taxon>
        <taxon>Viridiplantae</taxon>
        <taxon>Streptophyta</taxon>
        <taxon>Embryophyta</taxon>
        <taxon>Tracheophyta</taxon>
        <taxon>Spermatophyta</taxon>
        <taxon>Magnoliopsida</taxon>
        <taxon>Proteales</taxon>
        <taxon>Proteaceae</taxon>
        <taxon>Protea</taxon>
    </lineage>
</organism>
<keyword evidence="2" id="KW-1133">Transmembrane helix</keyword>
<evidence type="ECO:0000256" key="2">
    <source>
        <dbReference type="SAM" id="Phobius"/>
    </source>
</evidence>
<comment type="caution">
    <text evidence="3">The sequence shown here is derived from an EMBL/GenBank/DDBJ whole genome shotgun (WGS) entry which is preliminary data.</text>
</comment>
<reference evidence="3" key="1">
    <citation type="journal article" date="2023" name="Plant J.">
        <title>The genome of the king protea, Protea cynaroides.</title>
        <authorList>
            <person name="Chang J."/>
            <person name="Duong T.A."/>
            <person name="Schoeman C."/>
            <person name="Ma X."/>
            <person name="Roodt D."/>
            <person name="Barker N."/>
            <person name="Li Z."/>
            <person name="Van de Peer Y."/>
            <person name="Mizrachi E."/>
        </authorList>
    </citation>
    <scope>NUCLEOTIDE SEQUENCE</scope>
    <source>
        <tissue evidence="3">Young leaves</tissue>
    </source>
</reference>
<gene>
    <name evidence="3" type="ORF">NE237_029630</name>
</gene>
<feature type="compositionally biased region" description="Polar residues" evidence="1">
    <location>
        <begin position="78"/>
        <end position="95"/>
    </location>
</feature>
<name>A0A9Q0GS57_9MAGN</name>
<feature type="transmembrane region" description="Helical" evidence="2">
    <location>
        <begin position="159"/>
        <end position="177"/>
    </location>
</feature>
<dbReference type="Proteomes" id="UP001141806">
    <property type="component" value="Unassembled WGS sequence"/>
</dbReference>
<protein>
    <submittedName>
        <fullName evidence="3">Uncharacterized protein</fullName>
    </submittedName>
</protein>
<evidence type="ECO:0000313" key="4">
    <source>
        <dbReference type="Proteomes" id="UP001141806"/>
    </source>
</evidence>
<evidence type="ECO:0000256" key="1">
    <source>
        <dbReference type="SAM" id="MobiDB-lite"/>
    </source>
</evidence>
<dbReference type="AlphaFoldDB" id="A0A9Q0GS57"/>
<proteinExistence type="predicted"/>
<keyword evidence="2" id="KW-0812">Transmembrane</keyword>
<evidence type="ECO:0000313" key="3">
    <source>
        <dbReference type="EMBL" id="KAJ4952798.1"/>
    </source>
</evidence>